<organism evidence="11 12">
    <name type="scientific">Triangularia verruculosa</name>
    <dbReference type="NCBI Taxonomy" id="2587418"/>
    <lineage>
        <taxon>Eukaryota</taxon>
        <taxon>Fungi</taxon>
        <taxon>Dikarya</taxon>
        <taxon>Ascomycota</taxon>
        <taxon>Pezizomycotina</taxon>
        <taxon>Sordariomycetes</taxon>
        <taxon>Sordariomycetidae</taxon>
        <taxon>Sordariales</taxon>
        <taxon>Podosporaceae</taxon>
        <taxon>Triangularia</taxon>
    </lineage>
</organism>
<dbReference type="SUPFAM" id="SSF161111">
    <property type="entry name" value="Cation efflux protein transmembrane domain-like"/>
    <property type="match status" value="1"/>
</dbReference>
<dbReference type="InterPro" id="IPR050291">
    <property type="entry name" value="CDF_Transporter"/>
</dbReference>
<dbReference type="InterPro" id="IPR058533">
    <property type="entry name" value="Cation_efflux_TM"/>
</dbReference>
<dbReference type="NCBIfam" id="TIGR01297">
    <property type="entry name" value="CDF"/>
    <property type="match status" value="1"/>
</dbReference>
<dbReference type="FunFam" id="1.20.1510.10:FF:000005">
    <property type="entry name" value="Putative Cation diffusion facilitator 1"/>
    <property type="match status" value="1"/>
</dbReference>
<feature type="transmembrane region" description="Helical" evidence="8">
    <location>
        <begin position="196"/>
        <end position="218"/>
    </location>
</feature>
<evidence type="ECO:0000256" key="2">
    <source>
        <dbReference type="ARBA" id="ARBA00022448"/>
    </source>
</evidence>
<reference evidence="11" key="1">
    <citation type="journal article" date="2023" name="Mol. Phylogenet. Evol.">
        <title>Genome-scale phylogeny and comparative genomics of the fungal order Sordariales.</title>
        <authorList>
            <person name="Hensen N."/>
            <person name="Bonometti L."/>
            <person name="Westerberg I."/>
            <person name="Brannstrom I.O."/>
            <person name="Guillou S."/>
            <person name="Cros-Aarteil S."/>
            <person name="Calhoun S."/>
            <person name="Haridas S."/>
            <person name="Kuo A."/>
            <person name="Mondo S."/>
            <person name="Pangilinan J."/>
            <person name="Riley R."/>
            <person name="LaButti K."/>
            <person name="Andreopoulos B."/>
            <person name="Lipzen A."/>
            <person name="Chen C."/>
            <person name="Yan M."/>
            <person name="Daum C."/>
            <person name="Ng V."/>
            <person name="Clum A."/>
            <person name="Steindorff A."/>
            <person name="Ohm R.A."/>
            <person name="Martin F."/>
            <person name="Silar P."/>
            <person name="Natvig D.O."/>
            <person name="Lalanne C."/>
            <person name="Gautier V."/>
            <person name="Ament-Velasquez S.L."/>
            <person name="Kruys A."/>
            <person name="Hutchinson M.I."/>
            <person name="Powell A.J."/>
            <person name="Barry K."/>
            <person name="Miller A.N."/>
            <person name="Grigoriev I.V."/>
            <person name="Debuchy R."/>
            <person name="Gladieux P."/>
            <person name="Hiltunen Thoren M."/>
            <person name="Johannesson H."/>
        </authorList>
    </citation>
    <scope>NUCLEOTIDE SEQUENCE</scope>
    <source>
        <strain evidence="11">CBS 315.58</strain>
    </source>
</reference>
<evidence type="ECO:0000256" key="1">
    <source>
        <dbReference type="ARBA" id="ARBA00004127"/>
    </source>
</evidence>
<feature type="domain" description="Cation efflux protein cytoplasmic" evidence="10">
    <location>
        <begin position="347"/>
        <end position="406"/>
    </location>
</feature>
<accession>A0AAN6X851</accession>
<evidence type="ECO:0000259" key="9">
    <source>
        <dbReference type="Pfam" id="PF01545"/>
    </source>
</evidence>
<dbReference type="InterPro" id="IPR027470">
    <property type="entry name" value="Cation_efflux_CTD"/>
</dbReference>
<dbReference type="Proteomes" id="UP001303160">
    <property type="component" value="Unassembled WGS sequence"/>
</dbReference>
<dbReference type="EMBL" id="MU864004">
    <property type="protein sequence ID" value="KAK4195750.1"/>
    <property type="molecule type" value="Genomic_DNA"/>
</dbReference>
<dbReference type="InterPro" id="IPR027469">
    <property type="entry name" value="Cation_efflux_TMD_sf"/>
</dbReference>
<dbReference type="GO" id="GO:0098771">
    <property type="term" value="P:inorganic ion homeostasis"/>
    <property type="evidence" value="ECO:0007669"/>
    <property type="project" value="UniProtKB-ARBA"/>
</dbReference>
<name>A0AAN6X851_9PEZI</name>
<feature type="transmembrane region" description="Helical" evidence="8">
    <location>
        <begin position="137"/>
        <end position="160"/>
    </location>
</feature>
<dbReference type="InterPro" id="IPR036837">
    <property type="entry name" value="Cation_efflux_CTD_sf"/>
</dbReference>
<evidence type="ECO:0000256" key="6">
    <source>
        <dbReference type="ARBA" id="ARBA00023136"/>
    </source>
</evidence>
<dbReference type="GO" id="GO:0030003">
    <property type="term" value="P:intracellular monoatomic cation homeostasis"/>
    <property type="evidence" value="ECO:0007669"/>
    <property type="project" value="UniProtKB-ARBA"/>
</dbReference>
<dbReference type="Gene3D" id="1.20.1510.10">
    <property type="entry name" value="Cation efflux protein transmembrane domain"/>
    <property type="match status" value="1"/>
</dbReference>
<evidence type="ECO:0000256" key="8">
    <source>
        <dbReference type="SAM" id="Phobius"/>
    </source>
</evidence>
<reference evidence="11" key="2">
    <citation type="submission" date="2023-05" db="EMBL/GenBank/DDBJ databases">
        <authorList>
            <consortium name="Lawrence Berkeley National Laboratory"/>
            <person name="Steindorff A."/>
            <person name="Hensen N."/>
            <person name="Bonometti L."/>
            <person name="Westerberg I."/>
            <person name="Brannstrom I.O."/>
            <person name="Guillou S."/>
            <person name="Cros-Aarteil S."/>
            <person name="Calhoun S."/>
            <person name="Haridas S."/>
            <person name="Kuo A."/>
            <person name="Mondo S."/>
            <person name="Pangilinan J."/>
            <person name="Riley R."/>
            <person name="Labutti K."/>
            <person name="Andreopoulos B."/>
            <person name="Lipzen A."/>
            <person name="Chen C."/>
            <person name="Yanf M."/>
            <person name="Daum C."/>
            <person name="Ng V."/>
            <person name="Clum A."/>
            <person name="Ohm R."/>
            <person name="Martin F."/>
            <person name="Silar P."/>
            <person name="Natvig D."/>
            <person name="Lalanne C."/>
            <person name="Gautier V."/>
            <person name="Ament-Velasquez S.L."/>
            <person name="Kruys A."/>
            <person name="Hutchinson M.I."/>
            <person name="Powell A.J."/>
            <person name="Barry K."/>
            <person name="Miller A.N."/>
            <person name="Grigoriev I.V."/>
            <person name="Debuchy R."/>
            <person name="Gladieux P."/>
            <person name="Thoren M.H."/>
            <person name="Johannesson H."/>
        </authorList>
    </citation>
    <scope>NUCLEOTIDE SEQUENCE</scope>
    <source>
        <strain evidence="11">CBS 315.58</strain>
    </source>
</reference>
<comment type="subcellular location">
    <subcellularLocation>
        <location evidence="1">Endomembrane system</location>
        <topology evidence="1">Multi-pass membrane protein</topology>
    </subcellularLocation>
</comment>
<dbReference type="GO" id="GO:0008324">
    <property type="term" value="F:monoatomic cation transmembrane transporter activity"/>
    <property type="evidence" value="ECO:0007669"/>
    <property type="project" value="InterPro"/>
</dbReference>
<dbReference type="PANTHER" id="PTHR43840">
    <property type="entry name" value="MITOCHONDRIAL METAL TRANSPORTER 1-RELATED"/>
    <property type="match status" value="1"/>
</dbReference>
<keyword evidence="3 8" id="KW-0812">Transmembrane</keyword>
<comment type="caution">
    <text evidence="11">The sequence shown here is derived from an EMBL/GenBank/DDBJ whole genome shotgun (WGS) entry which is preliminary data.</text>
</comment>
<gene>
    <name evidence="11" type="ORF">QBC40DRAFT_343240</name>
</gene>
<dbReference type="Gene3D" id="3.30.70.1350">
    <property type="entry name" value="Cation efflux protein, cytoplasmic domain"/>
    <property type="match status" value="1"/>
</dbReference>
<evidence type="ECO:0000259" key="10">
    <source>
        <dbReference type="Pfam" id="PF16916"/>
    </source>
</evidence>
<keyword evidence="4 8" id="KW-1133">Transmembrane helix</keyword>
<evidence type="ECO:0000313" key="11">
    <source>
        <dbReference type="EMBL" id="KAK4195750.1"/>
    </source>
</evidence>
<dbReference type="FunFam" id="3.30.70.1350:FF:000001">
    <property type="entry name" value="Metal tolerance protein 11"/>
    <property type="match status" value="1"/>
</dbReference>
<dbReference type="SUPFAM" id="SSF160240">
    <property type="entry name" value="Cation efflux protein cytoplasmic domain-like"/>
    <property type="match status" value="1"/>
</dbReference>
<feature type="domain" description="Cation efflux protein transmembrane" evidence="9">
    <location>
        <begin position="136"/>
        <end position="322"/>
    </location>
</feature>
<evidence type="ECO:0000313" key="12">
    <source>
        <dbReference type="Proteomes" id="UP001303160"/>
    </source>
</evidence>
<sequence length="456" mass="50747">MAAQSSSDDNRPAGANPPENATASATPEIRSEAQPSVDLASSAVEKEVAISAAPARQATTTSLVDPLDIARHRRDNISQKQMQIEHPKGNKRRLKKYYAQQNALIDDFLGADDEERNALEKDAKYAPKIKFAIRGSFIINFCLFVIQLYAAISTGSLALFATTADAFMDLVSSFVMLIASWLAARPSVYKYPVGRTRIEAMAIILFCALMTTVAIQLLIESGRTLGAGASTESEELHIIPLVFIGVAILAKGSMMVYCLMYRRFPTVYIFYIDHRNDIAINSFGLIMAVVGEKIAWYLDPIGAILVALIILFSWVSNAFEHIWLLVGKSAPKEFISKLIYIGVTHDDRILKVDTCRAYHAGHKYFVEMDIVMDESLPLRVTHDVGQELQRKLEGLADVERAFVHVDYDHHHNVNEEHKPLFAPKSNARRSLKDIILFRKPKMAASEDSSIETTATQ</sequence>
<dbReference type="AlphaFoldDB" id="A0AAN6X851"/>
<dbReference type="PANTHER" id="PTHR43840:SF13">
    <property type="entry name" value="CATION EFFLUX PROTEIN CYTOPLASMIC DOMAIN-CONTAINING PROTEIN"/>
    <property type="match status" value="1"/>
</dbReference>
<evidence type="ECO:0000256" key="5">
    <source>
        <dbReference type="ARBA" id="ARBA00023065"/>
    </source>
</evidence>
<evidence type="ECO:0000256" key="4">
    <source>
        <dbReference type="ARBA" id="ARBA00022989"/>
    </source>
</evidence>
<dbReference type="GO" id="GO:0016020">
    <property type="term" value="C:membrane"/>
    <property type="evidence" value="ECO:0007669"/>
    <property type="project" value="InterPro"/>
</dbReference>
<feature type="region of interest" description="Disordered" evidence="7">
    <location>
        <begin position="1"/>
        <end position="40"/>
    </location>
</feature>
<protein>
    <submittedName>
        <fullName evidence="11">Cation efflux family-domain-containing protein</fullName>
    </submittedName>
</protein>
<dbReference type="Pfam" id="PF01545">
    <property type="entry name" value="Cation_efflux"/>
    <property type="match status" value="1"/>
</dbReference>
<dbReference type="GO" id="GO:0012505">
    <property type="term" value="C:endomembrane system"/>
    <property type="evidence" value="ECO:0007669"/>
    <property type="project" value="UniProtKB-SubCell"/>
</dbReference>
<keyword evidence="2" id="KW-0813">Transport</keyword>
<proteinExistence type="predicted"/>
<feature type="transmembrane region" description="Helical" evidence="8">
    <location>
        <begin position="238"/>
        <end position="257"/>
    </location>
</feature>
<dbReference type="InterPro" id="IPR002524">
    <property type="entry name" value="Cation_efflux"/>
</dbReference>
<feature type="transmembrane region" description="Helical" evidence="8">
    <location>
        <begin position="166"/>
        <end position="184"/>
    </location>
</feature>
<evidence type="ECO:0000256" key="3">
    <source>
        <dbReference type="ARBA" id="ARBA00022692"/>
    </source>
</evidence>
<keyword evidence="6 8" id="KW-0472">Membrane</keyword>
<evidence type="ECO:0000256" key="7">
    <source>
        <dbReference type="SAM" id="MobiDB-lite"/>
    </source>
</evidence>
<keyword evidence="5" id="KW-0406">Ion transport</keyword>
<feature type="transmembrane region" description="Helical" evidence="8">
    <location>
        <begin position="304"/>
        <end position="326"/>
    </location>
</feature>
<keyword evidence="12" id="KW-1185">Reference proteome</keyword>
<dbReference type="Pfam" id="PF16916">
    <property type="entry name" value="ZT_dimer"/>
    <property type="match status" value="1"/>
</dbReference>